<accession>A0AA35Y0K9</accession>
<dbReference type="Pfam" id="PF02984">
    <property type="entry name" value="Cyclin_C"/>
    <property type="match status" value="1"/>
</dbReference>
<proteinExistence type="predicted"/>
<dbReference type="InterPro" id="IPR004367">
    <property type="entry name" value="Cyclin_C-dom"/>
</dbReference>
<dbReference type="EMBL" id="OX465086">
    <property type="protein sequence ID" value="CAI9262319.1"/>
    <property type="molecule type" value="Genomic_DNA"/>
</dbReference>
<feature type="domain" description="Cyclin C-terminal" evidence="1">
    <location>
        <begin position="28"/>
        <end position="101"/>
    </location>
</feature>
<dbReference type="CDD" id="cd20544">
    <property type="entry name" value="CYCLIN_AtCycD-like_rpt2"/>
    <property type="match status" value="1"/>
</dbReference>
<dbReference type="AlphaFoldDB" id="A0AA35Y0K9"/>
<evidence type="ECO:0000259" key="1">
    <source>
        <dbReference type="Pfam" id="PF02984"/>
    </source>
</evidence>
<evidence type="ECO:0000313" key="3">
    <source>
        <dbReference type="Proteomes" id="UP001177003"/>
    </source>
</evidence>
<dbReference type="Proteomes" id="UP001177003">
    <property type="component" value="Chromosome 0"/>
</dbReference>
<name>A0AA35Y0K9_LACSI</name>
<dbReference type="Gene3D" id="1.10.472.10">
    <property type="entry name" value="Cyclin-like"/>
    <property type="match status" value="1"/>
</dbReference>
<gene>
    <name evidence="2" type="ORF">LSALG_LOCUS3060</name>
</gene>
<organism evidence="2 3">
    <name type="scientific">Lactuca saligna</name>
    <name type="common">Willowleaf lettuce</name>
    <dbReference type="NCBI Taxonomy" id="75948"/>
    <lineage>
        <taxon>Eukaryota</taxon>
        <taxon>Viridiplantae</taxon>
        <taxon>Streptophyta</taxon>
        <taxon>Embryophyta</taxon>
        <taxon>Tracheophyta</taxon>
        <taxon>Spermatophyta</taxon>
        <taxon>Magnoliopsida</taxon>
        <taxon>eudicotyledons</taxon>
        <taxon>Gunneridae</taxon>
        <taxon>Pentapetalae</taxon>
        <taxon>asterids</taxon>
        <taxon>campanulids</taxon>
        <taxon>Asterales</taxon>
        <taxon>Asteraceae</taxon>
        <taxon>Cichorioideae</taxon>
        <taxon>Cichorieae</taxon>
        <taxon>Lactucinae</taxon>
        <taxon>Lactuca</taxon>
    </lineage>
</organism>
<reference evidence="2" key="1">
    <citation type="submission" date="2023-04" db="EMBL/GenBank/DDBJ databases">
        <authorList>
            <person name="Vijverberg K."/>
            <person name="Xiong W."/>
            <person name="Schranz E."/>
        </authorList>
    </citation>
    <scope>NUCLEOTIDE SEQUENCE</scope>
</reference>
<evidence type="ECO:0000313" key="2">
    <source>
        <dbReference type="EMBL" id="CAI9262319.1"/>
    </source>
</evidence>
<keyword evidence="3" id="KW-1185">Reference proteome</keyword>
<sequence>MRMELLVLLSLQWKMNPVTPLAIFDYTMRRLGLITHRLHSEFMNRCERIALAVVNDSRSLVYLPSVMAVAIMFLVFKVIDPDNSLDYQERVKGFLQIKEGEGKQKHVGRTVEFFKTSNDKNHSRVQWVFRAEDTVLLCLNQLTTNLNHIGWMRCYKSKHEGQSGLFMGYVKLSELNPVTQPINQVTRWPLSL</sequence>
<protein>
    <recommendedName>
        <fullName evidence="1">Cyclin C-terminal domain-containing protein</fullName>
    </recommendedName>
</protein>